<dbReference type="InterPro" id="IPR051099">
    <property type="entry name" value="AGR/TXD"/>
</dbReference>
<dbReference type="PANTHER" id="PTHR15337:SF11">
    <property type="entry name" value="THIOREDOXIN DOMAIN-CONTAINING PROTEIN"/>
    <property type="match status" value="1"/>
</dbReference>
<dbReference type="InterPro" id="IPR013766">
    <property type="entry name" value="Thioredoxin_domain"/>
</dbReference>
<dbReference type="SUPFAM" id="SSF52833">
    <property type="entry name" value="Thioredoxin-like"/>
    <property type="match status" value="1"/>
</dbReference>
<feature type="signal peptide" evidence="2">
    <location>
        <begin position="1"/>
        <end position="24"/>
    </location>
</feature>
<accession>A0ABQ6T2Q2</accession>
<dbReference type="PANTHER" id="PTHR15337">
    <property type="entry name" value="ANTERIOR GRADIENT PROTEIN-RELATED"/>
    <property type="match status" value="1"/>
</dbReference>
<dbReference type="RefSeq" id="WP_150454164.1">
    <property type="nucleotide sequence ID" value="NZ_VYKI01000006.1"/>
</dbReference>
<dbReference type="CDD" id="cd02947">
    <property type="entry name" value="TRX_family"/>
    <property type="match status" value="1"/>
</dbReference>
<evidence type="ECO:0000313" key="4">
    <source>
        <dbReference type="EMBL" id="KAA9000940.1"/>
    </source>
</evidence>
<reference evidence="4 5" key="1">
    <citation type="journal article" date="2020" name="Antonie Van Leeuwenhoek">
        <title>Stenotrophomonas cyclobalanopsidis sp. nov., isolated from the leaf spot disease of Cyclobalanopsis patelliformis.</title>
        <authorList>
            <person name="Bian D.R."/>
            <person name="Xue H."/>
            <person name="Piao C.G."/>
            <person name="Li Y."/>
        </authorList>
    </citation>
    <scope>NUCLEOTIDE SEQUENCE [LARGE SCALE GENOMIC DNA]</scope>
    <source>
        <strain evidence="4 5">TPQG1-4</strain>
    </source>
</reference>
<sequence>MLPMRAALPLLLATALSACSPAQAPVASAKAAEAAPAAAIAWRQGDVDDAFNEAAETGKPVLLYWGAVWCPPCNQLKAGLFKDPAFIALTGKFVPVYLDGDEEGAQAWGERFGVRGYPTLIVLDPQRNEITRVAGGNDAADLTRTLTVAASRRSAVAGTLATALSTPAKLGAEDWQVLGDYGWEVDANRLAGQREAGEVLRQLAKAAPDAALQRRFALLALATAEKPTTPPTEVRELLQAVLAQPTEVRRNRELLGYAGANLVKQASAGPASSNTLGQQLQVALDRADAERGNRADDALSRALTEVSLARQQQPEGALPAALVQRVKQRVTAADAAATDAHARQATISSAVHALREVGDDAGAEALLLAELKRSEQPYYYMPELAELAEKRGDTAGALEWLKRAYDGAQGPATRVQWGVLYVEGLLRLAPDDAPRIEQATDALIAELQAQPSGYHQRTKQRFERLAVQLKAWGGKHQGAETLARLQQRMQQACGEQADGACRGWLS</sequence>
<dbReference type="Pfam" id="PF13899">
    <property type="entry name" value="Thioredoxin_7"/>
    <property type="match status" value="1"/>
</dbReference>
<protein>
    <submittedName>
        <fullName evidence="4">Thioredoxin family protein</fullName>
    </submittedName>
</protein>
<evidence type="ECO:0000256" key="1">
    <source>
        <dbReference type="ARBA" id="ARBA00022729"/>
    </source>
</evidence>
<dbReference type="InterPro" id="IPR036249">
    <property type="entry name" value="Thioredoxin-like_sf"/>
</dbReference>
<keyword evidence="1 2" id="KW-0732">Signal</keyword>
<evidence type="ECO:0000313" key="5">
    <source>
        <dbReference type="Proteomes" id="UP000326367"/>
    </source>
</evidence>
<dbReference type="PROSITE" id="PS51257">
    <property type="entry name" value="PROKAR_LIPOPROTEIN"/>
    <property type="match status" value="1"/>
</dbReference>
<name>A0ABQ6T2Q2_9GAMM</name>
<feature type="domain" description="Thioredoxin" evidence="3">
    <location>
        <begin position="29"/>
        <end position="151"/>
    </location>
</feature>
<gene>
    <name evidence="4" type="ORF">FJU31_07280</name>
</gene>
<dbReference type="PROSITE" id="PS51352">
    <property type="entry name" value="THIOREDOXIN_2"/>
    <property type="match status" value="1"/>
</dbReference>
<comment type="caution">
    <text evidence="4">The sequence shown here is derived from an EMBL/GenBank/DDBJ whole genome shotgun (WGS) entry which is preliminary data.</text>
</comment>
<dbReference type="EMBL" id="VYKI01000006">
    <property type="protein sequence ID" value="KAA9000940.1"/>
    <property type="molecule type" value="Genomic_DNA"/>
</dbReference>
<evidence type="ECO:0000259" key="3">
    <source>
        <dbReference type="PROSITE" id="PS51352"/>
    </source>
</evidence>
<evidence type="ECO:0000256" key="2">
    <source>
        <dbReference type="SAM" id="SignalP"/>
    </source>
</evidence>
<feature type="chain" id="PRO_5045119971" evidence="2">
    <location>
        <begin position="25"/>
        <end position="506"/>
    </location>
</feature>
<dbReference type="Gene3D" id="3.40.30.10">
    <property type="entry name" value="Glutaredoxin"/>
    <property type="match status" value="1"/>
</dbReference>
<keyword evidence="5" id="KW-1185">Reference proteome</keyword>
<proteinExistence type="predicted"/>
<dbReference type="Proteomes" id="UP000326367">
    <property type="component" value="Unassembled WGS sequence"/>
</dbReference>
<organism evidence="4 5">
    <name type="scientific">Stenotrophomonas cyclobalanopsidis</name>
    <dbReference type="NCBI Taxonomy" id="2771362"/>
    <lineage>
        <taxon>Bacteria</taxon>
        <taxon>Pseudomonadati</taxon>
        <taxon>Pseudomonadota</taxon>
        <taxon>Gammaproteobacteria</taxon>
        <taxon>Lysobacterales</taxon>
        <taxon>Lysobacteraceae</taxon>
        <taxon>Stenotrophomonas</taxon>
    </lineage>
</organism>